<reference evidence="2" key="1">
    <citation type="submission" date="2023-03" db="EMBL/GenBank/DDBJ databases">
        <title>Massive genome expansion in bonnet fungi (Mycena s.s.) driven by repeated elements and novel gene families across ecological guilds.</title>
        <authorList>
            <consortium name="Lawrence Berkeley National Laboratory"/>
            <person name="Harder C.B."/>
            <person name="Miyauchi S."/>
            <person name="Viragh M."/>
            <person name="Kuo A."/>
            <person name="Thoen E."/>
            <person name="Andreopoulos B."/>
            <person name="Lu D."/>
            <person name="Skrede I."/>
            <person name="Drula E."/>
            <person name="Henrissat B."/>
            <person name="Morin E."/>
            <person name="Kohler A."/>
            <person name="Barry K."/>
            <person name="LaButti K."/>
            <person name="Morin E."/>
            <person name="Salamov A."/>
            <person name="Lipzen A."/>
            <person name="Mereny Z."/>
            <person name="Hegedus B."/>
            <person name="Baldrian P."/>
            <person name="Stursova M."/>
            <person name="Weitz H."/>
            <person name="Taylor A."/>
            <person name="Grigoriev I.V."/>
            <person name="Nagy L.G."/>
            <person name="Martin F."/>
            <person name="Kauserud H."/>
        </authorList>
    </citation>
    <scope>NUCLEOTIDE SEQUENCE</scope>
    <source>
        <strain evidence="2">CBHHK067</strain>
    </source>
</reference>
<evidence type="ECO:0000313" key="3">
    <source>
        <dbReference type="Proteomes" id="UP001221757"/>
    </source>
</evidence>
<gene>
    <name evidence="2" type="ORF">B0H17DRAFT_1083021</name>
</gene>
<dbReference type="EMBL" id="JARKIE010000162">
    <property type="protein sequence ID" value="KAJ7673426.1"/>
    <property type="molecule type" value="Genomic_DNA"/>
</dbReference>
<keyword evidence="3" id="KW-1185">Reference proteome</keyword>
<name>A0AAD7D1A1_MYCRO</name>
<accession>A0AAD7D1A1</accession>
<comment type="caution">
    <text evidence="2">The sequence shown here is derived from an EMBL/GenBank/DDBJ whole genome shotgun (WGS) entry which is preliminary data.</text>
</comment>
<protein>
    <submittedName>
        <fullName evidence="2">Uncharacterized protein</fullName>
    </submittedName>
</protein>
<sequence>MRRRAMALASSISMANSSRDVSVAGGDGGETGLWRETASSRKTASEKAGKGKTGPLWSDTLGGRVSAWILGA</sequence>
<proteinExistence type="predicted"/>
<dbReference type="Proteomes" id="UP001221757">
    <property type="component" value="Unassembled WGS sequence"/>
</dbReference>
<organism evidence="2 3">
    <name type="scientific">Mycena rosella</name>
    <name type="common">Pink bonnet</name>
    <name type="synonym">Agaricus rosellus</name>
    <dbReference type="NCBI Taxonomy" id="1033263"/>
    <lineage>
        <taxon>Eukaryota</taxon>
        <taxon>Fungi</taxon>
        <taxon>Dikarya</taxon>
        <taxon>Basidiomycota</taxon>
        <taxon>Agaricomycotina</taxon>
        <taxon>Agaricomycetes</taxon>
        <taxon>Agaricomycetidae</taxon>
        <taxon>Agaricales</taxon>
        <taxon>Marasmiineae</taxon>
        <taxon>Mycenaceae</taxon>
        <taxon>Mycena</taxon>
    </lineage>
</organism>
<evidence type="ECO:0000256" key="1">
    <source>
        <dbReference type="SAM" id="MobiDB-lite"/>
    </source>
</evidence>
<evidence type="ECO:0000313" key="2">
    <source>
        <dbReference type="EMBL" id="KAJ7673426.1"/>
    </source>
</evidence>
<dbReference type="AlphaFoldDB" id="A0AAD7D1A1"/>
<feature type="region of interest" description="Disordered" evidence="1">
    <location>
        <begin position="14"/>
        <end position="56"/>
    </location>
</feature>